<dbReference type="STRING" id="1005945.SAMN05216561_10541"/>
<dbReference type="RefSeq" id="WP_091111786.1">
    <property type="nucleotide sequence ID" value="NZ_BKAF01000006.1"/>
</dbReference>
<protein>
    <recommendedName>
        <fullName evidence="3">Methyltransferase domain-containing protein</fullName>
    </recommendedName>
</protein>
<evidence type="ECO:0000313" key="2">
    <source>
        <dbReference type="Proteomes" id="UP000198649"/>
    </source>
</evidence>
<dbReference type="EMBL" id="FOQG01000005">
    <property type="protein sequence ID" value="SFI12087.1"/>
    <property type="molecule type" value="Genomic_DNA"/>
</dbReference>
<organism evidence="1 2">
    <name type="scientific">Nocardioides psychrotolerans</name>
    <dbReference type="NCBI Taxonomy" id="1005945"/>
    <lineage>
        <taxon>Bacteria</taxon>
        <taxon>Bacillati</taxon>
        <taxon>Actinomycetota</taxon>
        <taxon>Actinomycetes</taxon>
        <taxon>Propionibacteriales</taxon>
        <taxon>Nocardioidaceae</taxon>
        <taxon>Nocardioides</taxon>
    </lineage>
</organism>
<dbReference type="InterPro" id="IPR029063">
    <property type="entry name" value="SAM-dependent_MTases_sf"/>
</dbReference>
<dbReference type="SUPFAM" id="SSF53335">
    <property type="entry name" value="S-adenosyl-L-methionine-dependent methyltransferases"/>
    <property type="match status" value="1"/>
</dbReference>
<dbReference type="Pfam" id="PF13489">
    <property type="entry name" value="Methyltransf_23"/>
    <property type="match status" value="1"/>
</dbReference>
<dbReference type="OrthoDB" id="9786503at2"/>
<proteinExistence type="predicted"/>
<evidence type="ECO:0008006" key="3">
    <source>
        <dbReference type="Google" id="ProtNLM"/>
    </source>
</evidence>
<gene>
    <name evidence="1" type="ORF">SAMN05216561_10541</name>
</gene>
<name>A0A1I3FLS5_9ACTN</name>
<keyword evidence="2" id="KW-1185">Reference proteome</keyword>
<sequence length="206" mass="23013">MARRDGGSDDSTGALRLRWFATLLSRFAAGSLIDLGSGHGLFAQLAADRGWRVTAQDARGDRFPEDDRIAWEVSDVRDVDLLGYDLISCLGLFYHLTLEDQLSLLDRSRGVPIILDTHVANERPAPMTLSEPVAPQGYRGRYYREPDQVTHSTASWGNADSFWPRPQALYRMLDERGYDVMASVPFYLPTRTFFLCLPRGAAAVTA</sequence>
<dbReference type="Proteomes" id="UP000198649">
    <property type="component" value="Unassembled WGS sequence"/>
</dbReference>
<evidence type="ECO:0000313" key="1">
    <source>
        <dbReference type="EMBL" id="SFI12087.1"/>
    </source>
</evidence>
<accession>A0A1I3FLS5</accession>
<reference evidence="1 2" key="1">
    <citation type="submission" date="2016-10" db="EMBL/GenBank/DDBJ databases">
        <authorList>
            <person name="de Groot N.N."/>
        </authorList>
    </citation>
    <scope>NUCLEOTIDE SEQUENCE [LARGE SCALE GENOMIC DNA]</scope>
    <source>
        <strain evidence="1 2">CGMCC 1.11156</strain>
    </source>
</reference>
<dbReference type="AlphaFoldDB" id="A0A1I3FLS5"/>
<dbReference type="Gene3D" id="3.40.50.150">
    <property type="entry name" value="Vaccinia Virus protein VP39"/>
    <property type="match status" value="1"/>
</dbReference>